<dbReference type="InterPro" id="IPR038602">
    <property type="entry name" value="Mite_allergen_7_sf"/>
</dbReference>
<evidence type="ECO:0000313" key="2">
    <source>
        <dbReference type="RefSeq" id="XP_011308433.1"/>
    </source>
</evidence>
<reference evidence="2" key="1">
    <citation type="submission" date="2025-08" db="UniProtKB">
        <authorList>
            <consortium name="RefSeq"/>
        </authorList>
    </citation>
    <scope>IDENTIFICATION</scope>
    <source>
        <strain evidence="2">USDA-PBARC FA_bdor</strain>
        <tissue evidence="2">Whole organism</tissue>
    </source>
</reference>
<dbReference type="InterPro" id="IPR020234">
    <property type="entry name" value="Mite_allergen_group-7"/>
</dbReference>
<dbReference type="OrthoDB" id="8187668at2759"/>
<accession>A0A9R1TG45</accession>
<dbReference type="Gene3D" id="3.15.10.50">
    <property type="match status" value="1"/>
</dbReference>
<protein>
    <submittedName>
        <fullName evidence="2">Uncharacterized protein</fullName>
    </submittedName>
</protein>
<dbReference type="GeneID" id="105269688"/>
<keyword evidence="1" id="KW-1185">Reference proteome</keyword>
<sequence>MEFYGYETSKFVTIRGRDVTVEFDGTYTDKYMPAWIDPEIRVFKDIFNEGITGNAQRLPLNDTTYKIYNCRLMLLPVAEEKCDIINKIGDVALVEGIAALDQVNGSVKLPNITEKFTTGKGIFTAHGLLETTGGIFRDLTTLQRSENIEITRAGNKYSASASIQMSTAELHFSNYKLSYGIIKLDGEFDIRVAGVKLQAAASIDYSQKPCLPRIEKIKVSELGKVDVAFTGLGIFNSVLGTVVDGIIRFLKVLLTRLLEEELMKMAGDAFKDFDCEKFRPG</sequence>
<name>A0A9R1TG45_9HYME</name>
<dbReference type="RefSeq" id="XP_011308433.1">
    <property type="nucleotide sequence ID" value="XM_011310131.1"/>
</dbReference>
<proteinExistence type="predicted"/>
<dbReference type="Pfam" id="PF16984">
    <property type="entry name" value="Grp7_allergen"/>
    <property type="match status" value="1"/>
</dbReference>
<dbReference type="Proteomes" id="UP000694866">
    <property type="component" value="Unplaced"/>
</dbReference>
<gene>
    <name evidence="2" type="primary">LOC105269688</name>
</gene>
<organism evidence="1 2">
    <name type="scientific">Fopius arisanus</name>
    <dbReference type="NCBI Taxonomy" id="64838"/>
    <lineage>
        <taxon>Eukaryota</taxon>
        <taxon>Metazoa</taxon>
        <taxon>Ecdysozoa</taxon>
        <taxon>Arthropoda</taxon>
        <taxon>Hexapoda</taxon>
        <taxon>Insecta</taxon>
        <taxon>Pterygota</taxon>
        <taxon>Neoptera</taxon>
        <taxon>Endopterygota</taxon>
        <taxon>Hymenoptera</taxon>
        <taxon>Apocrita</taxon>
        <taxon>Ichneumonoidea</taxon>
        <taxon>Braconidae</taxon>
        <taxon>Opiinae</taxon>
        <taxon>Fopius</taxon>
    </lineage>
</organism>
<dbReference type="AlphaFoldDB" id="A0A9R1TG45"/>
<evidence type="ECO:0000313" key="1">
    <source>
        <dbReference type="Proteomes" id="UP000694866"/>
    </source>
</evidence>
<dbReference type="KEGG" id="fas:105269688"/>